<name>A0A8S5UY68_9CAUD</name>
<organism evidence="1">
    <name type="scientific">Siphoviridae sp. ctjKY6</name>
    <dbReference type="NCBI Taxonomy" id="2825631"/>
    <lineage>
        <taxon>Viruses</taxon>
        <taxon>Duplodnaviria</taxon>
        <taxon>Heunggongvirae</taxon>
        <taxon>Uroviricota</taxon>
        <taxon>Caudoviricetes</taxon>
    </lineage>
</organism>
<sequence>MIPNKNLGAGDTWGAWVQDEISSINAGLNNLGIGGVRNSLNGLMSNLDNTNNKLSFRSLTGDLHMLGPNSNNVMMAESVMNYPENGRGYLNFLFFGSGRYVNKGTSDAFRSKMQLVLQTAWTPPGGTQTKYEEYYISQMPGMFNGEINAGYYDLYAFYNLTVPRVTQVVFRLIGENRLTNNPEKDEYNYFNGTILVLESNQPNT</sequence>
<dbReference type="EMBL" id="BK016165">
    <property type="protein sequence ID" value="DAF99440.1"/>
    <property type="molecule type" value="Genomic_DNA"/>
</dbReference>
<accession>A0A8S5UY68</accession>
<evidence type="ECO:0000313" key="1">
    <source>
        <dbReference type="EMBL" id="DAF99440.1"/>
    </source>
</evidence>
<proteinExistence type="predicted"/>
<reference evidence="1" key="1">
    <citation type="journal article" date="2021" name="Proc. Natl. Acad. Sci. U.S.A.">
        <title>A Catalog of Tens of Thousands of Viruses from Human Metagenomes Reveals Hidden Associations with Chronic Diseases.</title>
        <authorList>
            <person name="Tisza M.J."/>
            <person name="Buck C.B."/>
        </authorList>
    </citation>
    <scope>NUCLEOTIDE SEQUENCE</scope>
    <source>
        <strain evidence="1">CtjKY6</strain>
    </source>
</reference>
<protein>
    <submittedName>
        <fullName evidence="1">Uncharacterized protein</fullName>
    </submittedName>
</protein>